<dbReference type="GO" id="GO:0006974">
    <property type="term" value="P:DNA damage response"/>
    <property type="evidence" value="ECO:0007669"/>
    <property type="project" value="TreeGrafter"/>
</dbReference>
<dbReference type="InterPro" id="IPR007497">
    <property type="entry name" value="SIMPL/DUF541"/>
</dbReference>
<dbReference type="Proteomes" id="UP000824161">
    <property type="component" value="Unassembled WGS sequence"/>
</dbReference>
<dbReference type="PANTHER" id="PTHR34387:SF1">
    <property type="entry name" value="PERIPLASMIC IMMUNOGENIC PROTEIN"/>
    <property type="match status" value="1"/>
</dbReference>
<organism evidence="2 3">
    <name type="scientific">Candidatus Merdimorpha stercoravium</name>
    <dbReference type="NCBI Taxonomy" id="2840863"/>
    <lineage>
        <taxon>Bacteria</taxon>
        <taxon>Pseudomonadati</taxon>
        <taxon>Bacteroidota</taxon>
        <taxon>Flavobacteriia</taxon>
        <taxon>Flavobacteriales</taxon>
        <taxon>Candidatus Merdimorpha</taxon>
    </lineage>
</organism>
<dbReference type="EMBL" id="DVLY01000172">
    <property type="protein sequence ID" value="HIT98537.1"/>
    <property type="molecule type" value="Genomic_DNA"/>
</dbReference>
<dbReference type="Gene3D" id="3.30.110.170">
    <property type="entry name" value="Protein of unknown function (DUF541), domain 1"/>
    <property type="match status" value="1"/>
</dbReference>
<reference evidence="2" key="2">
    <citation type="journal article" date="2021" name="PeerJ">
        <title>Extensive microbial diversity within the chicken gut microbiome revealed by metagenomics and culture.</title>
        <authorList>
            <person name="Gilroy R."/>
            <person name="Ravi A."/>
            <person name="Getino M."/>
            <person name="Pursley I."/>
            <person name="Horton D.L."/>
            <person name="Alikhan N.F."/>
            <person name="Baker D."/>
            <person name="Gharbi K."/>
            <person name="Hall N."/>
            <person name="Watson M."/>
            <person name="Adriaenssens E.M."/>
            <person name="Foster-Nyarko E."/>
            <person name="Jarju S."/>
            <person name="Secka A."/>
            <person name="Antonio M."/>
            <person name="Oren A."/>
            <person name="Chaudhuri R.R."/>
            <person name="La Ragione R."/>
            <person name="Hildebrand F."/>
            <person name="Pallen M.J."/>
        </authorList>
    </citation>
    <scope>NUCLEOTIDE SEQUENCE</scope>
    <source>
        <strain evidence="2">1383</strain>
    </source>
</reference>
<dbReference type="PANTHER" id="PTHR34387">
    <property type="entry name" value="SLR1258 PROTEIN"/>
    <property type="match status" value="1"/>
</dbReference>
<proteinExistence type="predicted"/>
<dbReference type="Gene3D" id="3.30.70.2970">
    <property type="entry name" value="Protein of unknown function (DUF541), domain 2"/>
    <property type="match status" value="1"/>
</dbReference>
<accession>A0A9D1KU01</accession>
<dbReference type="Pfam" id="PF04402">
    <property type="entry name" value="SIMPL"/>
    <property type="match status" value="1"/>
</dbReference>
<evidence type="ECO:0000256" key="1">
    <source>
        <dbReference type="SAM" id="SignalP"/>
    </source>
</evidence>
<feature type="chain" id="PRO_5038615273" evidence="1">
    <location>
        <begin position="21"/>
        <end position="236"/>
    </location>
</feature>
<protein>
    <submittedName>
        <fullName evidence="2">SIMPL domain-containing protein</fullName>
    </submittedName>
</protein>
<feature type="signal peptide" evidence="1">
    <location>
        <begin position="1"/>
        <end position="20"/>
    </location>
</feature>
<sequence>MKKSFVLLAWVLFSALTLSAQDRSVNIQNLPRIDVSGHAEAKVQPDTFEISVVFGETKEFFGKQNIEKLEQQIVDVLKGSGFDIQKDVKVTASYNVAEGKTVFIRKRIAFSVHSYAQYYDIAKQLDFKGVENVTITRASYSGEEALKSELRAKALSDALHSAQDILAGSGFQVGRILSVNAGRAYVQARIANAPAYDAIVMRATAAKSEEFESFEQSDEITITFDLQASFEIVQDK</sequence>
<evidence type="ECO:0000313" key="2">
    <source>
        <dbReference type="EMBL" id="HIT98537.1"/>
    </source>
</evidence>
<dbReference type="InterPro" id="IPR052022">
    <property type="entry name" value="26kDa_periplasmic_antigen"/>
</dbReference>
<keyword evidence="1" id="KW-0732">Signal</keyword>
<reference evidence="2" key="1">
    <citation type="submission" date="2020-10" db="EMBL/GenBank/DDBJ databases">
        <authorList>
            <person name="Gilroy R."/>
        </authorList>
    </citation>
    <scope>NUCLEOTIDE SEQUENCE</scope>
    <source>
        <strain evidence="2">1383</strain>
    </source>
</reference>
<name>A0A9D1KU01_9FLAO</name>
<evidence type="ECO:0000313" key="3">
    <source>
        <dbReference type="Proteomes" id="UP000824161"/>
    </source>
</evidence>
<comment type="caution">
    <text evidence="2">The sequence shown here is derived from an EMBL/GenBank/DDBJ whole genome shotgun (WGS) entry which is preliminary data.</text>
</comment>
<dbReference type="AlphaFoldDB" id="A0A9D1KU01"/>
<gene>
    <name evidence="2" type="ORF">IAC44_06855</name>
</gene>